<protein>
    <recommendedName>
        <fullName evidence="7">Small-conductance mechanosensitive channel</fullName>
    </recommendedName>
</protein>
<keyword evidence="3" id="KW-1003">Cell membrane</keyword>
<dbReference type="InterPro" id="IPR011066">
    <property type="entry name" value="MscS_channel_C_sf"/>
</dbReference>
<dbReference type="InterPro" id="IPR010920">
    <property type="entry name" value="LSM_dom_sf"/>
</dbReference>
<dbReference type="SUPFAM" id="SSF82689">
    <property type="entry name" value="Mechanosensitive channel protein MscS (YggB), C-terminal domain"/>
    <property type="match status" value="1"/>
</dbReference>
<comment type="similarity">
    <text evidence="2 7">Belongs to the MscS (TC 1.A.23) family.</text>
</comment>
<evidence type="ECO:0000256" key="1">
    <source>
        <dbReference type="ARBA" id="ARBA00004651"/>
    </source>
</evidence>
<dbReference type="InterPro" id="IPR011014">
    <property type="entry name" value="MscS_channel_TM-2"/>
</dbReference>
<dbReference type="SUPFAM" id="SSF50182">
    <property type="entry name" value="Sm-like ribonucleoproteins"/>
    <property type="match status" value="1"/>
</dbReference>
<comment type="function">
    <text evidence="7">Mechanosensitive channel that participates in the regulation of osmotic pressure changes within the cell, opening in response to stretch forces in the membrane lipid bilayer, without the need for other proteins. Contributes to normal resistance to hypoosmotic shock. Forms an ion channel of 1.0 nanosiemens conductance with a slight preference for anions.</text>
</comment>
<dbReference type="Gene3D" id="3.30.70.100">
    <property type="match status" value="1"/>
</dbReference>
<dbReference type="SUPFAM" id="SSF82861">
    <property type="entry name" value="Mechanosensitive channel protein MscS (YggB), transmembrane region"/>
    <property type="match status" value="1"/>
</dbReference>
<gene>
    <name evidence="11" type="ORF">HG263_11620</name>
</gene>
<feature type="domain" description="Mechanosensitive ion channel transmembrane helices 2/3" evidence="10">
    <location>
        <begin position="72"/>
        <end position="114"/>
    </location>
</feature>
<evidence type="ECO:0000259" key="9">
    <source>
        <dbReference type="Pfam" id="PF21082"/>
    </source>
</evidence>
<comment type="subcellular location">
    <subcellularLocation>
        <location evidence="7">Cell inner membrane</location>
        <topology evidence="7">Multi-pass membrane protein</topology>
    </subcellularLocation>
    <subcellularLocation>
        <location evidence="1">Cell membrane</location>
        <topology evidence="1">Multi-pass membrane protein</topology>
    </subcellularLocation>
</comment>
<sequence length="299" mass="33127">MNNLSLEKFWQLIYEKMDSWAELSIKNLPNLVVAIVIFVVFLFLSSMIANWALKLIKKVSHSTQVAGLLAAIIRLVVIAIGFFFALDIMGLSGAVASLLAGAGIIGLAIGFAFQDMTENLIAGVVMGIRKPFKVGDIIEADDTLGTVKQINLRNTLIETFYGQLCVIPNKILFRNKLLNYSTLKKRRIEIPVGISYADDINQAREVIEQAINNLGFVKHKEETAVYASGFGDSAIDLLVWFWIDYPGDGNFMDIRHQAIVTINQTLNDNDILIPFPIRTLDFNAKGGTTLQDVQSTGEQ</sequence>
<evidence type="ECO:0000256" key="2">
    <source>
        <dbReference type="ARBA" id="ARBA00008017"/>
    </source>
</evidence>
<evidence type="ECO:0000256" key="5">
    <source>
        <dbReference type="ARBA" id="ARBA00022989"/>
    </source>
</evidence>
<dbReference type="Gene3D" id="1.10.287.1260">
    <property type="match status" value="1"/>
</dbReference>
<evidence type="ECO:0000256" key="4">
    <source>
        <dbReference type="ARBA" id="ARBA00022692"/>
    </source>
</evidence>
<dbReference type="InterPro" id="IPR023408">
    <property type="entry name" value="MscS_beta-dom_sf"/>
</dbReference>
<evidence type="ECO:0000259" key="10">
    <source>
        <dbReference type="Pfam" id="PF21088"/>
    </source>
</evidence>
<keyword evidence="12" id="KW-1185">Reference proteome</keyword>
<dbReference type="Pfam" id="PF00924">
    <property type="entry name" value="MS_channel_2nd"/>
    <property type="match status" value="1"/>
</dbReference>
<feature type="transmembrane region" description="Helical" evidence="7">
    <location>
        <begin position="31"/>
        <end position="53"/>
    </location>
</feature>
<dbReference type="InterPro" id="IPR049142">
    <property type="entry name" value="MS_channel_1st"/>
</dbReference>
<keyword evidence="7" id="KW-0407">Ion channel</keyword>
<dbReference type="PANTHER" id="PTHR30221:SF1">
    <property type="entry name" value="SMALL-CONDUCTANCE MECHANOSENSITIVE CHANNEL"/>
    <property type="match status" value="1"/>
</dbReference>
<dbReference type="InterPro" id="IPR045275">
    <property type="entry name" value="MscS_archaea/bacteria_type"/>
</dbReference>
<feature type="domain" description="Mechanosensitive ion channel MscS" evidence="8">
    <location>
        <begin position="115"/>
        <end position="181"/>
    </location>
</feature>
<dbReference type="InterPro" id="IPR006685">
    <property type="entry name" value="MscS_channel_2nd"/>
</dbReference>
<evidence type="ECO:0000313" key="12">
    <source>
        <dbReference type="Proteomes" id="UP000586305"/>
    </source>
</evidence>
<comment type="subunit">
    <text evidence="7">Homoheptamer.</text>
</comment>
<evidence type="ECO:0000256" key="7">
    <source>
        <dbReference type="RuleBase" id="RU369025"/>
    </source>
</evidence>
<feature type="domain" description="Mechanosensitive ion channel MscS C-terminal" evidence="9">
    <location>
        <begin position="188"/>
        <end position="271"/>
    </location>
</feature>
<reference evidence="11 12" key="1">
    <citation type="submission" date="2020-04" db="EMBL/GenBank/DDBJ databases">
        <title>Pseudoalteromonas caenipelagi sp. nov., isolated from a tidal flat.</title>
        <authorList>
            <person name="Park S."/>
            <person name="Yoon J.-H."/>
        </authorList>
    </citation>
    <scope>NUCLEOTIDE SEQUENCE [LARGE SCALE GENOMIC DNA]</scope>
    <source>
        <strain evidence="11 12">JBTF-M23</strain>
    </source>
</reference>
<dbReference type="Pfam" id="PF21088">
    <property type="entry name" value="MS_channel_1st"/>
    <property type="match status" value="1"/>
</dbReference>
<dbReference type="AlphaFoldDB" id="A0A849VEH5"/>
<evidence type="ECO:0000313" key="11">
    <source>
        <dbReference type="EMBL" id="NOU51178.1"/>
    </source>
</evidence>
<evidence type="ECO:0000256" key="6">
    <source>
        <dbReference type="ARBA" id="ARBA00023136"/>
    </source>
</evidence>
<organism evidence="11 12">
    <name type="scientific">Pseudoalteromonas caenipelagi</name>
    <dbReference type="NCBI Taxonomy" id="2726988"/>
    <lineage>
        <taxon>Bacteria</taxon>
        <taxon>Pseudomonadati</taxon>
        <taxon>Pseudomonadota</taxon>
        <taxon>Gammaproteobacteria</taxon>
        <taxon>Alteromonadales</taxon>
        <taxon>Pseudoalteromonadaceae</taxon>
        <taxon>Pseudoalteromonas</taxon>
    </lineage>
</organism>
<dbReference type="EMBL" id="JABBPG010000004">
    <property type="protein sequence ID" value="NOU51178.1"/>
    <property type="molecule type" value="Genomic_DNA"/>
</dbReference>
<proteinExistence type="inferred from homology"/>
<dbReference type="PANTHER" id="PTHR30221">
    <property type="entry name" value="SMALL-CONDUCTANCE MECHANOSENSITIVE CHANNEL"/>
    <property type="match status" value="1"/>
</dbReference>
<dbReference type="RefSeq" id="WP_171626236.1">
    <property type="nucleotide sequence ID" value="NZ_JABBPG010000004.1"/>
</dbReference>
<keyword evidence="7" id="KW-0997">Cell inner membrane</keyword>
<keyword evidence="4 7" id="KW-0812">Transmembrane</keyword>
<feature type="transmembrane region" description="Helical" evidence="7">
    <location>
        <begin position="91"/>
        <end position="113"/>
    </location>
</feature>
<dbReference type="Pfam" id="PF21082">
    <property type="entry name" value="MS_channel_3rd"/>
    <property type="match status" value="1"/>
</dbReference>
<comment type="caution">
    <text evidence="7">Lacks conserved residue(s) required for the propagation of feature annotation.</text>
</comment>
<dbReference type="Proteomes" id="UP000586305">
    <property type="component" value="Unassembled WGS sequence"/>
</dbReference>
<dbReference type="GO" id="GO:0005886">
    <property type="term" value="C:plasma membrane"/>
    <property type="evidence" value="ECO:0007669"/>
    <property type="project" value="UniProtKB-SubCell"/>
</dbReference>
<dbReference type="GO" id="GO:0008381">
    <property type="term" value="F:mechanosensitive monoatomic ion channel activity"/>
    <property type="evidence" value="ECO:0007669"/>
    <property type="project" value="InterPro"/>
</dbReference>
<evidence type="ECO:0000259" key="8">
    <source>
        <dbReference type="Pfam" id="PF00924"/>
    </source>
</evidence>
<feature type="transmembrane region" description="Helical" evidence="7">
    <location>
        <begin position="65"/>
        <end position="85"/>
    </location>
</feature>
<dbReference type="Gene3D" id="2.30.30.60">
    <property type="match status" value="1"/>
</dbReference>
<keyword evidence="7" id="KW-0813">Transport</keyword>
<comment type="caution">
    <text evidence="11">The sequence shown here is derived from an EMBL/GenBank/DDBJ whole genome shotgun (WGS) entry which is preliminary data.</text>
</comment>
<evidence type="ECO:0000256" key="3">
    <source>
        <dbReference type="ARBA" id="ARBA00022475"/>
    </source>
</evidence>
<dbReference type="InterPro" id="IPR049278">
    <property type="entry name" value="MS_channel_C"/>
</dbReference>
<accession>A0A849VEH5</accession>
<keyword evidence="5 7" id="KW-1133">Transmembrane helix</keyword>
<keyword evidence="6 7" id="KW-0472">Membrane</keyword>
<name>A0A849VEH5_9GAMM</name>
<keyword evidence="7" id="KW-0406">Ion transport</keyword>